<feature type="region of interest" description="Disordered" evidence="8">
    <location>
        <begin position="1387"/>
        <end position="1407"/>
    </location>
</feature>
<feature type="region of interest" description="Disordered" evidence="8">
    <location>
        <begin position="1179"/>
        <end position="1208"/>
    </location>
</feature>
<dbReference type="SUPFAM" id="SSF55073">
    <property type="entry name" value="Nucleotide cyclase"/>
    <property type="match status" value="1"/>
</dbReference>
<feature type="region of interest" description="Disordered" evidence="8">
    <location>
        <begin position="1076"/>
        <end position="1113"/>
    </location>
</feature>
<dbReference type="FunFam" id="3.30.70.1230:FF:000146">
    <property type="entry name" value="Atrial natriuretic peptide receptor, putative"/>
    <property type="match status" value="1"/>
</dbReference>
<dbReference type="InterPro" id="IPR018297">
    <property type="entry name" value="A/G_cyclase_CS"/>
</dbReference>
<evidence type="ECO:0000256" key="6">
    <source>
        <dbReference type="ARBA" id="ARBA00023239"/>
    </source>
</evidence>
<dbReference type="GO" id="GO:0035556">
    <property type="term" value="P:intracellular signal transduction"/>
    <property type="evidence" value="ECO:0007669"/>
    <property type="project" value="InterPro"/>
</dbReference>
<feature type="compositionally biased region" description="Low complexity" evidence="8">
    <location>
        <begin position="1830"/>
        <end position="1840"/>
    </location>
</feature>
<sequence>MRPQVHALAGASVTAGGINTHAAGYGTFSSGFKGVPAVHVAAAAAASAAAEALARASRIAAEAKLAARAAAAEAAAESSAAAGPHSLRAGAKDGVIMGASTLSAHQGGRSVMKGDRGAVPAAAAQSFDGAIAAAAVPCRPAATGPAPLIAFAVMPAAAAAADATPAGSPGRHLSTAAAGAAAGATLQQLLQAASASLIGPPACATGSNNAGTAGCSPHRAGAAAAAATAAPAPASRVESQGIPAPSTQAHSRRGATADAESLLASGDADADELEGLTGSWLGREAVSSTPGAGQQGPWRRSHEMPNGSDPAGNESRWRGAVADSWGGGCKESEEEEEEEEDAAYRAAGTEDQEAPPVGQQGKGRPALLAAGGEPTLRTPGVLTAAAAAADTPAQAADNGGAVAQGGAPAADAAAGGGSLCSLAFSSAEAAETSSLMLTSQNHAAAGGGADGARAAGGSGLAGAAAEATFTPSMDAFGLVTGGSWVSPFEPPPSALHRGQPAAAAGGVPITTAQPGSGARAKAKAAARRGDSFGCLDLEAAGGLPDDKPRTPPAAAAPGSPAAAALSAAAWARDGSSRASTRALSPHATHAPQAGGVPHTTGGQPARRQDASDAAAGVSTRPALAGPPRARPRPSSLPPLSLPMPSYHGDGGSAFGAELSPSSAPESVSGAATPAHTGLDTMPYSPLPSHLRSMSQDHSPAGAGLLLLDSSAASPGLLPQPQTQTQTQTQTQQRRMVQEQRPLSGQQRQQQQSASRCEAVQQASAASGPTAAAGSGARNRGGSSSSPQVGLGGGDGGVGALMAFDAPPGSQRSLSQVDSPLVTAAAHELRRPGLIPAGHTPLQFVQCQGHVISGRPQQHQQQQEGDIRHIQQQQPQGRQTHRQQQQQQQQQEQRNSVLLEALTTSTWGSLLLLAPSAAGIRRHGRDTPVAATSASLRRSYTAALLGSSPGGAVPMAYPPPHVRKPSFRAPRDVEGASPPAAAYGSVAELLPTASATHTQLASSELAGRTAGASSPPQQHLARSALSAALTTGAQSGCGLASPDTHSPIVFAAAASTAAHRHATAAAADRNSCGGAHGSHNVLRSAGGNSNAAAGSKAGQGANTGAGAGGLSDRSLLQPAAGRDVAAAPAIAAPHASNNATPSSISAGGRARGLTGRVTGLLQRAFTRRSVCSAYGGQELSSGDAAGLSSSGAVMTHPDESTACDSPATGAHAAAAAQQVPLSSRVGGDVAAAAAAAAGGMRSAMPVFIRRSRQQQQQQPGEVLGRSLPGRHAGGGRPGGTLGGGGPAGKQWGRTASAFRSEDGSVGLLGGSINGSVASGGTSTTFRFATSARRGVGPGGGDGTQLSPPAAASHPPPQQQPHQQQQQQHDSFSIQLLKVINTPLMMSRQMSRASHNSLSHAAEPHQDGSASLPTAAAAAAAAAAATGGLMKSGGVKFATASGAAAAADVPRHGGVVMLGAVGAAAGSGGSSACLLPQPRGSSPLLRSGGGAGAGGGPSPGWFRECSSEAFSSFLIGTAVSNNGAAGQSRQLSPVLGSPIGAGSYNAGGTQRGVLPRMLQLASKVSAIPSAAAVVGSGGVGSRGQQHYALSHQQLQQQRTGRGTSCGGSGTGRLVEELQSMRVPLGPLGPLGPPHAALRATDSGTNGSKRLLQLALGSGEVAAAAGGDEPMPPAADTNLLLPADLLTKPLPPPVAAGSAEASSAGGVGSLLRGSQQAAPRFSSLSMGGGCGEAAAGAAATAVAAAAAGGDDGGLQAVGRVPLRFERPSASSAAAVVQTQHGAQPPQASIRAGSAAAAAALARTDTAGTLATTMRDDDATSQMAMSAGVRGDIGNASGATSISTGGRGRGSRWLERWGLRHAPRSSKQQQRSHPDHSDPVARASSSAGGGGASSNPDGSHAWLPADVLAPVSVPRLTLTKLLNAATGSGSAAAGVAGVARMGHSHGLSQSRAFSSAARDAPLLSLSGADDSTAASAALAALEEPSPSQHLYMPHASAAPPLLLSPPPAETACGFAPGAGGAATLKRHAPGWEGVNADSSGGAGNNAVSRGNAHDATASGDCTAVAQRANAFLLGHETAGTNDSAYIPHQSEFASRGPLGLQQHQQPTVAADSPRWQQQQTGSGGTGASGCCCWVHSGARCSGHRASNALPLITDSHLHLQQHQQQLAHPLPLHQQDRDHRAQAAPSLPPPRQQQHRQVGTQPRTQEAAQTQQPSLGMRCATGNEILQLRELEEDEEEEEEAADSGADEQAMLGPGTEIAAGDTCGGAGGSSGGGGLLKLPQHDVSARVWAEQQLARVMEAEHALLEAIFPAHVLEHIAIMAAAAAGGAGAGLPGAVGEPPASDAHDGGGPPSPQLPLHPDAGESGSHHGGSLFLQQQRQARARSLQGVMAAANLAAAAAGLCPPPLMPAPPVRVPQSPSVRTSQAFGLASGRPAGVGGPGCAFFSGGGGAPAPLPITGETFLHLSTSHTSLTVLFCDIQGFTAMCNMVKPATVMAFLNDLFTRLDALLDAFGVYKVETIGDCYMVAGGLMKVDEDTGAVTVRSDDVDPLHAYRTVQFAKALLRAVGSVRLPTTGEPVRLRVGIHSGPAMSGVVGTRMPRFCLFGDTVNTASRMESTGEAGAIHVSKAVFDLVPGEAWQATGGVQEGSWYGGRIRMNGEHFVRWR</sequence>
<proteinExistence type="inferred from homology"/>
<keyword evidence="4" id="KW-1133">Transmembrane helix</keyword>
<feature type="region of interest" description="Disordered" evidence="8">
    <location>
        <begin position="2094"/>
        <end position="2117"/>
    </location>
</feature>
<feature type="compositionally biased region" description="Low complexity" evidence="8">
    <location>
        <begin position="698"/>
        <end position="755"/>
    </location>
</feature>
<feature type="region of interest" description="Disordered" evidence="8">
    <location>
        <begin position="1476"/>
        <end position="1496"/>
    </location>
</feature>
<dbReference type="Proteomes" id="UP000613740">
    <property type="component" value="Unassembled WGS sequence"/>
</dbReference>
<gene>
    <name evidence="10" type="ORF">HYH02_002047</name>
</gene>
<dbReference type="Pfam" id="PF00211">
    <property type="entry name" value="Guanylate_cyc"/>
    <property type="match status" value="1"/>
</dbReference>
<reference evidence="10" key="1">
    <citation type="journal article" date="2020" name="bioRxiv">
        <title>Comparative genomics of Chlamydomonas.</title>
        <authorList>
            <person name="Craig R.J."/>
            <person name="Hasan A.R."/>
            <person name="Ness R.W."/>
            <person name="Keightley P.D."/>
        </authorList>
    </citation>
    <scope>NUCLEOTIDE SEQUENCE</scope>
    <source>
        <strain evidence="10">CCAP 11/173</strain>
    </source>
</reference>
<dbReference type="InterPro" id="IPR029787">
    <property type="entry name" value="Nucleotide_cyclase"/>
</dbReference>
<feature type="region of interest" description="Disordered" evidence="8">
    <location>
        <begin position="492"/>
        <end position="518"/>
    </location>
</feature>
<dbReference type="Gene3D" id="3.30.70.1230">
    <property type="entry name" value="Nucleotide cyclase"/>
    <property type="match status" value="1"/>
</dbReference>
<dbReference type="GO" id="GO:0007168">
    <property type="term" value="P:receptor guanylyl cyclase signaling pathway"/>
    <property type="evidence" value="ECO:0007669"/>
    <property type="project" value="TreeGrafter"/>
</dbReference>
<dbReference type="SMART" id="SM00044">
    <property type="entry name" value="CYCc"/>
    <property type="match status" value="1"/>
</dbReference>
<feature type="compositionally biased region" description="Polar residues" evidence="8">
    <location>
        <begin position="1387"/>
        <end position="1397"/>
    </location>
</feature>
<feature type="domain" description="Guanylate cyclase" evidence="9">
    <location>
        <begin position="2468"/>
        <end position="2610"/>
    </location>
</feature>
<feature type="region of interest" description="Disordered" evidence="8">
    <location>
        <begin position="1131"/>
        <end position="1150"/>
    </location>
</feature>
<feature type="region of interest" description="Disordered" evidence="8">
    <location>
        <begin position="231"/>
        <end position="261"/>
    </location>
</feature>
<comment type="caution">
    <text evidence="10">The sequence shown here is derived from an EMBL/GenBank/DDBJ whole genome shotgun (WGS) entry which is preliminary data.</text>
</comment>
<dbReference type="GO" id="GO:0001653">
    <property type="term" value="F:peptide receptor activity"/>
    <property type="evidence" value="ECO:0007669"/>
    <property type="project" value="TreeGrafter"/>
</dbReference>
<dbReference type="PANTHER" id="PTHR11920:SF335">
    <property type="entry name" value="GUANYLATE CYCLASE"/>
    <property type="match status" value="1"/>
</dbReference>
<evidence type="ECO:0000313" key="10">
    <source>
        <dbReference type="EMBL" id="KAG2453840.1"/>
    </source>
</evidence>
<keyword evidence="11" id="KW-1185">Reference proteome</keyword>
<feature type="compositionally biased region" description="Gly residues" evidence="8">
    <location>
        <begin position="789"/>
        <end position="798"/>
    </location>
</feature>
<feature type="compositionally biased region" description="Low complexity" evidence="8">
    <location>
        <begin position="552"/>
        <end position="571"/>
    </location>
</feature>
<feature type="region of interest" description="Disordered" evidence="8">
    <location>
        <begin position="2170"/>
        <end position="2215"/>
    </location>
</feature>
<feature type="region of interest" description="Disordered" evidence="8">
    <location>
        <begin position="1688"/>
        <end position="1708"/>
    </location>
</feature>
<feature type="compositionally biased region" description="Gly residues" evidence="8">
    <location>
        <begin position="1270"/>
        <end position="1286"/>
    </location>
</feature>
<dbReference type="InterPro" id="IPR050401">
    <property type="entry name" value="Cyclic_nucleotide_synthase"/>
</dbReference>
<dbReference type="CDD" id="cd07302">
    <property type="entry name" value="CHD"/>
    <property type="match status" value="1"/>
</dbReference>
<feature type="compositionally biased region" description="Low complexity" evidence="8">
    <location>
        <begin position="870"/>
        <end position="891"/>
    </location>
</feature>
<dbReference type="GO" id="GO:0005886">
    <property type="term" value="C:plasma membrane"/>
    <property type="evidence" value="ECO:0007669"/>
    <property type="project" value="TreeGrafter"/>
</dbReference>
<keyword evidence="5" id="KW-0472">Membrane</keyword>
<protein>
    <recommendedName>
        <fullName evidence="9">Guanylate cyclase domain-containing protein</fullName>
    </recommendedName>
</protein>
<evidence type="ECO:0000256" key="2">
    <source>
        <dbReference type="ARBA" id="ARBA00022692"/>
    </source>
</evidence>
<comment type="similarity">
    <text evidence="7">Belongs to the adenylyl cyclase class-4/guanylyl cyclase family.</text>
</comment>
<feature type="region of interest" description="Disordered" evidence="8">
    <location>
        <begin position="2227"/>
        <end position="2246"/>
    </location>
</feature>
<feature type="compositionally biased region" description="Low complexity" evidence="8">
    <location>
        <begin position="1083"/>
        <end position="1099"/>
    </location>
</feature>
<organism evidence="10 11">
    <name type="scientific">Chlamydomonas schloesseri</name>
    <dbReference type="NCBI Taxonomy" id="2026947"/>
    <lineage>
        <taxon>Eukaryota</taxon>
        <taxon>Viridiplantae</taxon>
        <taxon>Chlorophyta</taxon>
        <taxon>core chlorophytes</taxon>
        <taxon>Chlorophyceae</taxon>
        <taxon>CS clade</taxon>
        <taxon>Chlamydomonadales</taxon>
        <taxon>Chlamydomonadaceae</taxon>
        <taxon>Chlamydomonas</taxon>
    </lineage>
</organism>
<evidence type="ECO:0000313" key="11">
    <source>
        <dbReference type="Proteomes" id="UP000613740"/>
    </source>
</evidence>
<evidence type="ECO:0000256" key="4">
    <source>
        <dbReference type="ARBA" id="ARBA00022989"/>
    </source>
</evidence>
<feature type="region of interest" description="Disordered" evidence="8">
    <location>
        <begin position="2330"/>
        <end position="2366"/>
    </location>
</feature>
<feature type="compositionally biased region" description="Low complexity" evidence="8">
    <location>
        <begin position="1692"/>
        <end position="1708"/>
    </location>
</feature>
<feature type="region of interest" description="Disordered" evidence="8">
    <location>
        <begin position="1249"/>
        <end position="1291"/>
    </location>
</feature>
<dbReference type="EMBL" id="JAEHOD010000003">
    <property type="protein sequence ID" value="KAG2453840.1"/>
    <property type="molecule type" value="Genomic_DNA"/>
</dbReference>
<dbReference type="GO" id="GO:0000166">
    <property type="term" value="F:nucleotide binding"/>
    <property type="evidence" value="ECO:0007669"/>
    <property type="project" value="UniProtKB-KW"/>
</dbReference>
<keyword evidence="3" id="KW-0547">Nucleotide-binding</keyword>
<feature type="region of interest" description="Disordered" evidence="8">
    <location>
        <begin position="852"/>
        <end position="891"/>
    </location>
</feature>
<dbReference type="PROSITE" id="PS50125">
    <property type="entry name" value="GUANYLATE_CYCLASE_2"/>
    <property type="match status" value="1"/>
</dbReference>
<dbReference type="GO" id="GO:0004016">
    <property type="term" value="F:adenylate cyclase activity"/>
    <property type="evidence" value="ECO:0007669"/>
    <property type="project" value="TreeGrafter"/>
</dbReference>
<feature type="compositionally biased region" description="Polar residues" evidence="8">
    <location>
        <begin position="2191"/>
        <end position="2210"/>
    </location>
</feature>
<evidence type="ECO:0000256" key="5">
    <source>
        <dbReference type="ARBA" id="ARBA00023136"/>
    </source>
</evidence>
<feature type="region of interest" description="Disordered" evidence="8">
    <location>
        <begin position="537"/>
        <end position="818"/>
    </location>
</feature>
<feature type="region of interest" description="Disordered" evidence="8">
    <location>
        <begin position="1825"/>
        <end position="1895"/>
    </location>
</feature>
<feature type="compositionally biased region" description="Acidic residues" evidence="8">
    <location>
        <begin position="332"/>
        <end position="341"/>
    </location>
</feature>
<feature type="region of interest" description="Disordered" evidence="8">
    <location>
        <begin position="947"/>
        <end position="978"/>
    </location>
</feature>
<evidence type="ECO:0000256" key="7">
    <source>
        <dbReference type="RuleBase" id="RU000405"/>
    </source>
</evidence>
<feature type="compositionally biased region" description="Gly residues" evidence="8">
    <location>
        <begin position="1485"/>
        <end position="1496"/>
    </location>
</feature>
<feature type="compositionally biased region" description="Low complexity" evidence="8">
    <location>
        <begin position="1179"/>
        <end position="1191"/>
    </location>
</feature>
<evidence type="ECO:0000259" key="9">
    <source>
        <dbReference type="PROSITE" id="PS50125"/>
    </source>
</evidence>
<name>A0A835WWT6_9CHLO</name>
<dbReference type="GO" id="GO:0004383">
    <property type="term" value="F:guanylate cyclase activity"/>
    <property type="evidence" value="ECO:0007669"/>
    <property type="project" value="TreeGrafter"/>
</dbReference>
<comment type="subcellular location">
    <subcellularLocation>
        <location evidence="1">Membrane</location>
    </subcellularLocation>
</comment>
<feature type="compositionally biased region" description="Low complexity" evidence="8">
    <location>
        <begin position="1358"/>
        <end position="1367"/>
    </location>
</feature>
<dbReference type="OrthoDB" id="532905at2759"/>
<keyword evidence="6 7" id="KW-0456">Lyase</keyword>
<feature type="compositionally biased region" description="Low complexity" evidence="8">
    <location>
        <begin position="762"/>
        <end position="785"/>
    </location>
</feature>
<accession>A0A835WWT6</accession>
<feature type="region of interest" description="Disordered" evidence="8">
    <location>
        <begin position="1329"/>
        <end position="1368"/>
    </location>
</feature>
<dbReference type="PANTHER" id="PTHR11920">
    <property type="entry name" value="GUANYLYL CYCLASE"/>
    <property type="match status" value="1"/>
</dbReference>
<dbReference type="InterPro" id="IPR001054">
    <property type="entry name" value="A/G_cyclase"/>
</dbReference>
<dbReference type="PROSITE" id="PS00452">
    <property type="entry name" value="GUANYLATE_CYCLASE_1"/>
    <property type="match status" value="1"/>
</dbReference>
<feature type="region of interest" description="Disordered" evidence="8">
    <location>
        <begin position="993"/>
        <end position="1021"/>
    </location>
</feature>
<feature type="compositionally biased region" description="Acidic residues" evidence="8">
    <location>
        <begin position="2227"/>
        <end position="2242"/>
    </location>
</feature>
<feature type="region of interest" description="Disordered" evidence="8">
    <location>
        <begin position="280"/>
        <end position="375"/>
    </location>
</feature>
<feature type="region of interest" description="Disordered" evidence="8">
    <location>
        <begin position="2026"/>
        <end position="2052"/>
    </location>
</feature>
<evidence type="ECO:0000256" key="1">
    <source>
        <dbReference type="ARBA" id="ARBA00004370"/>
    </source>
</evidence>
<keyword evidence="2" id="KW-0812">Transmembrane</keyword>
<evidence type="ECO:0000256" key="3">
    <source>
        <dbReference type="ARBA" id="ARBA00022741"/>
    </source>
</evidence>
<feature type="compositionally biased region" description="Polar residues" evidence="8">
    <location>
        <begin position="1135"/>
        <end position="1144"/>
    </location>
</feature>
<evidence type="ECO:0000256" key="8">
    <source>
        <dbReference type="SAM" id="MobiDB-lite"/>
    </source>
</evidence>